<dbReference type="EMBL" id="CAEZTH010000094">
    <property type="protein sequence ID" value="CAB4566799.1"/>
    <property type="molecule type" value="Genomic_DNA"/>
</dbReference>
<name>A0A6J6DV44_9ZZZZ</name>
<reference evidence="1" key="1">
    <citation type="submission" date="2020-05" db="EMBL/GenBank/DDBJ databases">
        <authorList>
            <person name="Chiriac C."/>
            <person name="Salcher M."/>
            <person name="Ghai R."/>
            <person name="Kavagutti S V."/>
        </authorList>
    </citation>
    <scope>NUCLEOTIDE SEQUENCE</scope>
</reference>
<organism evidence="1">
    <name type="scientific">freshwater metagenome</name>
    <dbReference type="NCBI Taxonomy" id="449393"/>
    <lineage>
        <taxon>unclassified sequences</taxon>
        <taxon>metagenomes</taxon>
        <taxon>ecological metagenomes</taxon>
    </lineage>
</organism>
<sequence>MRSTIVPSIGLRNNPGIAVSATTAPAIAADPVISRANQGSAIKTMEPAITLVILDSSTKMYEAMPRLLLNL</sequence>
<accession>A0A6J6DV44</accession>
<proteinExistence type="predicted"/>
<gene>
    <name evidence="1" type="ORF">UFOPK1639_00769</name>
</gene>
<evidence type="ECO:0000313" key="1">
    <source>
        <dbReference type="EMBL" id="CAB4566799.1"/>
    </source>
</evidence>
<dbReference type="AlphaFoldDB" id="A0A6J6DV44"/>
<protein>
    <submittedName>
        <fullName evidence="1">Unannotated protein</fullName>
    </submittedName>
</protein>